<dbReference type="Gene3D" id="3.40.50.10890">
    <property type="match status" value="1"/>
</dbReference>
<dbReference type="GO" id="GO:0004521">
    <property type="term" value="F:RNA endonuclease activity"/>
    <property type="evidence" value="ECO:0007669"/>
    <property type="project" value="TreeGrafter"/>
</dbReference>
<dbReference type="Pfam" id="PF10996">
    <property type="entry name" value="Beta-Casp"/>
    <property type="match status" value="1"/>
</dbReference>
<dbReference type="OrthoDB" id="9803916at2"/>
<reference evidence="4 5" key="2">
    <citation type="submission" date="2019-05" db="EMBL/GenBank/DDBJ databases">
        <authorList>
            <person name="Suflita J.M."/>
            <person name="Marks C.R."/>
        </authorList>
    </citation>
    <scope>NUCLEOTIDE SEQUENCE [LARGE SCALE GENOMIC DNA]</scope>
    <source>
        <strain evidence="4 5">ALDC</strain>
    </source>
</reference>
<dbReference type="RefSeq" id="WP_137422771.1">
    <property type="nucleotide sequence ID" value="NZ_CP040098.1"/>
</dbReference>
<sequence length="438" mass="47880">MKITHLGAKDCVTGSCHLVQTHPDRGAVRGVNFLVDCGLAQGDDPVLPFDRFPVPPADIDYLFLTHAHIDHIGRVPDLIDAGFSGEILCTHATQALLLPMLRDAMSFSDRGDRAIQALEERIEALSWGFELHESFELKNGIRFTFKNAGHILGSCFIQFSFPPESIAAPPEGLGPSLPAGACRVTFSGDLGCTDTPLLPDPDPPDACDLLILESTYGDRNHENRSYRLKILEETLTRALADNGIVYIPAFALGRIQELIYELDRIHPRVPVFIDSPLGLEITRIYQKMEVFWDREARALKAAGDHPLDFKNLYAVETFADHQRLLTMPGPAVIIAGSGMCTGGRIRDHLAHGLDNPANDIFFVGYQAKGTPGRAIQEGRIPVKARVHTLSGYSAHADQKTLVAWVQAMPAPPAHIRLVHGEPPAQAALARVLGINMPA</sequence>
<dbReference type="InterPro" id="IPR011108">
    <property type="entry name" value="RMMBL"/>
</dbReference>
<keyword evidence="5" id="KW-1185">Reference proteome</keyword>
<dbReference type="GO" id="GO:0016787">
    <property type="term" value="F:hydrolase activity"/>
    <property type="evidence" value="ECO:0007669"/>
    <property type="project" value="UniProtKB-KW"/>
</dbReference>
<protein>
    <submittedName>
        <fullName evidence="4">MBL fold metallo-hydrolase</fullName>
    </submittedName>
</protein>
<dbReference type="InterPro" id="IPR001279">
    <property type="entry name" value="Metallo-B-lactamas"/>
</dbReference>
<dbReference type="Gene3D" id="3.60.15.10">
    <property type="entry name" value="Ribonuclease Z/Hydroxyacylglutathione hydrolase-like"/>
    <property type="match status" value="1"/>
</dbReference>
<dbReference type="CDD" id="cd16295">
    <property type="entry name" value="TTHA0252-CPSF-like_MBL-fold"/>
    <property type="match status" value="1"/>
</dbReference>
<dbReference type="PANTHER" id="PTHR11203">
    <property type="entry name" value="CLEAVAGE AND POLYADENYLATION SPECIFICITY FACTOR FAMILY MEMBER"/>
    <property type="match status" value="1"/>
</dbReference>
<feature type="domain" description="Beta-Casp" evidence="3">
    <location>
        <begin position="255"/>
        <end position="375"/>
    </location>
</feature>
<reference evidence="4 5" key="1">
    <citation type="submission" date="2019-05" db="EMBL/GenBank/DDBJ databases">
        <title>The Complete Genome Sequence of the n-alkane-degrading Desulfoglaeba alkanexedens ALDC reveals multiple alkylsuccinate synthase gene clusters.</title>
        <authorList>
            <person name="Callaghan A.V."/>
            <person name="Davidova I.A."/>
            <person name="Duncan K.E."/>
            <person name="Morris B."/>
            <person name="McInerney M.J."/>
        </authorList>
    </citation>
    <scope>NUCLEOTIDE SEQUENCE [LARGE SCALE GENOMIC DNA]</scope>
    <source>
        <strain evidence="4 5">ALDC</strain>
    </source>
</reference>
<dbReference type="SMART" id="SM00849">
    <property type="entry name" value="Lactamase_B"/>
    <property type="match status" value="1"/>
</dbReference>
<dbReference type="Pfam" id="PF00753">
    <property type="entry name" value="Lactamase_B"/>
    <property type="match status" value="1"/>
</dbReference>
<name>A0A4V1ER89_9BACT</name>
<dbReference type="PANTHER" id="PTHR11203:SF37">
    <property type="entry name" value="INTEGRATOR COMPLEX SUBUNIT 11"/>
    <property type="match status" value="1"/>
</dbReference>
<evidence type="ECO:0000259" key="2">
    <source>
        <dbReference type="SMART" id="SM00849"/>
    </source>
</evidence>
<dbReference type="InterPro" id="IPR022712">
    <property type="entry name" value="Beta_Casp"/>
</dbReference>
<dbReference type="SUPFAM" id="SSF56281">
    <property type="entry name" value="Metallo-hydrolase/oxidoreductase"/>
    <property type="match status" value="1"/>
</dbReference>
<dbReference type="InterPro" id="IPR036866">
    <property type="entry name" value="RibonucZ/Hydroxyglut_hydro"/>
</dbReference>
<evidence type="ECO:0000256" key="1">
    <source>
        <dbReference type="ARBA" id="ARBA00022801"/>
    </source>
</evidence>
<dbReference type="AlphaFoldDB" id="A0A4V1ER89"/>
<organism evidence="4 5">
    <name type="scientific">Desulfoglaeba alkanexedens ALDC</name>
    <dbReference type="NCBI Taxonomy" id="980445"/>
    <lineage>
        <taxon>Bacteria</taxon>
        <taxon>Pseudomonadati</taxon>
        <taxon>Thermodesulfobacteriota</taxon>
        <taxon>Syntrophobacteria</taxon>
        <taxon>Syntrophobacterales</taxon>
        <taxon>Syntrophobacteraceae</taxon>
        <taxon>Desulfoglaeba</taxon>
    </lineage>
</organism>
<feature type="domain" description="Metallo-beta-lactamase" evidence="2">
    <location>
        <begin position="13"/>
        <end position="250"/>
    </location>
</feature>
<dbReference type="EMBL" id="CP040098">
    <property type="protein sequence ID" value="QCQ20801.1"/>
    <property type="molecule type" value="Genomic_DNA"/>
</dbReference>
<keyword evidence="1 4" id="KW-0378">Hydrolase</keyword>
<evidence type="ECO:0000259" key="3">
    <source>
        <dbReference type="SMART" id="SM01027"/>
    </source>
</evidence>
<dbReference type="KEGG" id="dax:FDQ92_00415"/>
<dbReference type="InterPro" id="IPR050698">
    <property type="entry name" value="MBL"/>
</dbReference>
<evidence type="ECO:0000313" key="4">
    <source>
        <dbReference type="EMBL" id="QCQ20801.1"/>
    </source>
</evidence>
<gene>
    <name evidence="4" type="ORF">FDQ92_00415</name>
</gene>
<proteinExistence type="predicted"/>
<evidence type="ECO:0000313" key="5">
    <source>
        <dbReference type="Proteomes" id="UP000298602"/>
    </source>
</evidence>
<dbReference type="Proteomes" id="UP000298602">
    <property type="component" value="Chromosome"/>
</dbReference>
<dbReference type="Pfam" id="PF07521">
    <property type="entry name" value="RMMBL"/>
    <property type="match status" value="1"/>
</dbReference>
<dbReference type="SMART" id="SM01027">
    <property type="entry name" value="Beta-Casp"/>
    <property type="match status" value="1"/>
</dbReference>
<accession>A0A4V1ER89</accession>